<dbReference type="SMART" id="SM00110">
    <property type="entry name" value="C1Q"/>
    <property type="match status" value="1"/>
</dbReference>
<dbReference type="Gene3D" id="2.60.120.40">
    <property type="match status" value="1"/>
</dbReference>
<dbReference type="Pfam" id="PF00386">
    <property type="entry name" value="C1q"/>
    <property type="match status" value="1"/>
</dbReference>
<evidence type="ECO:0000256" key="1">
    <source>
        <dbReference type="ARBA" id="ARBA00004613"/>
    </source>
</evidence>
<sequence>MVSCTNMYPLLLLLFSCACISDGQPGEHVELTETEHLKVEKIGAAWNEYEVAFAATLGHGIGPFNEAVILVYDYVFVNEGGAYNPTTGIFTAPVKGVYFFMVSAFHDSYMSMDLKLFKNEQQMVTIYSEPQSGRYESAPISASNSISLILVEGDQVYVKLHENSSVYDDENNHNTFVGHLLFPLYY</sequence>
<evidence type="ECO:0000313" key="7">
    <source>
        <dbReference type="Proteomes" id="UP001364617"/>
    </source>
</evidence>
<feature type="signal peptide" evidence="4">
    <location>
        <begin position="1"/>
        <end position="23"/>
    </location>
</feature>
<feature type="domain" description="C1q" evidence="5">
    <location>
        <begin position="46"/>
        <end position="186"/>
    </location>
</feature>
<dbReference type="InterPro" id="IPR008983">
    <property type="entry name" value="Tumour_necrosis_fac-like_dom"/>
</dbReference>
<organism evidence="6 7">
    <name type="scientific">Phoxinus phoxinus</name>
    <name type="common">Eurasian minnow</name>
    <dbReference type="NCBI Taxonomy" id="58324"/>
    <lineage>
        <taxon>Eukaryota</taxon>
        <taxon>Metazoa</taxon>
        <taxon>Chordata</taxon>
        <taxon>Craniata</taxon>
        <taxon>Vertebrata</taxon>
        <taxon>Euteleostomi</taxon>
        <taxon>Actinopterygii</taxon>
        <taxon>Neopterygii</taxon>
        <taxon>Teleostei</taxon>
        <taxon>Ostariophysi</taxon>
        <taxon>Cypriniformes</taxon>
        <taxon>Leuciscidae</taxon>
        <taxon>Phoxininae</taxon>
        <taxon>Phoxinus</taxon>
    </lineage>
</organism>
<evidence type="ECO:0000259" key="5">
    <source>
        <dbReference type="PROSITE" id="PS50871"/>
    </source>
</evidence>
<keyword evidence="3 4" id="KW-0732">Signal</keyword>
<comment type="caution">
    <text evidence="6">The sequence shown here is derived from an EMBL/GenBank/DDBJ whole genome shotgun (WGS) entry which is preliminary data.</text>
</comment>
<name>A0AAN9HAV6_9TELE</name>
<evidence type="ECO:0000256" key="2">
    <source>
        <dbReference type="ARBA" id="ARBA00022525"/>
    </source>
</evidence>
<evidence type="ECO:0000313" key="6">
    <source>
        <dbReference type="EMBL" id="KAK7163453.1"/>
    </source>
</evidence>
<dbReference type="PANTHER" id="PTHR22923:SF102">
    <property type="entry name" value="CEREBELLIN 13-RELATED"/>
    <property type="match status" value="1"/>
</dbReference>
<dbReference type="Proteomes" id="UP001364617">
    <property type="component" value="Unassembled WGS sequence"/>
</dbReference>
<feature type="chain" id="PRO_5043034952" description="C1q domain-containing protein" evidence="4">
    <location>
        <begin position="24"/>
        <end position="186"/>
    </location>
</feature>
<dbReference type="AlphaFoldDB" id="A0AAN9HAV6"/>
<keyword evidence="7" id="KW-1185">Reference proteome</keyword>
<evidence type="ECO:0000256" key="4">
    <source>
        <dbReference type="SAM" id="SignalP"/>
    </source>
</evidence>
<dbReference type="PROSITE" id="PS50871">
    <property type="entry name" value="C1Q"/>
    <property type="match status" value="1"/>
</dbReference>
<keyword evidence="2" id="KW-0964">Secreted</keyword>
<dbReference type="EMBL" id="JAYKXH010000007">
    <property type="protein sequence ID" value="KAK7163453.1"/>
    <property type="molecule type" value="Genomic_DNA"/>
</dbReference>
<dbReference type="SUPFAM" id="SSF49842">
    <property type="entry name" value="TNF-like"/>
    <property type="match status" value="1"/>
</dbReference>
<evidence type="ECO:0000256" key="3">
    <source>
        <dbReference type="ARBA" id="ARBA00022729"/>
    </source>
</evidence>
<dbReference type="PRINTS" id="PR00007">
    <property type="entry name" value="COMPLEMNTC1Q"/>
</dbReference>
<gene>
    <name evidence="6" type="ORF">R3I93_007492</name>
</gene>
<proteinExistence type="predicted"/>
<accession>A0AAN9HAV6</accession>
<comment type="subcellular location">
    <subcellularLocation>
        <location evidence="1">Secreted</location>
    </subcellularLocation>
</comment>
<dbReference type="PANTHER" id="PTHR22923">
    <property type="entry name" value="CEREBELLIN-RELATED"/>
    <property type="match status" value="1"/>
</dbReference>
<reference evidence="6 7" key="1">
    <citation type="submission" date="2024-02" db="EMBL/GenBank/DDBJ databases">
        <title>Chromosome-level genome assembly of the Eurasian Minnow (Phoxinus phoxinus).</title>
        <authorList>
            <person name="Oriowo T.O."/>
            <person name="Martin S."/>
            <person name="Stange M."/>
            <person name="Chrysostomakis Y."/>
            <person name="Brown T."/>
            <person name="Winkler S."/>
            <person name="Kukowka S."/>
            <person name="Myers E.W."/>
            <person name="Bohne A."/>
        </authorList>
    </citation>
    <scope>NUCLEOTIDE SEQUENCE [LARGE SCALE GENOMIC DNA]</scope>
    <source>
        <strain evidence="6">ZFMK-TIS-60720</strain>
        <tissue evidence="6">Whole Organism</tissue>
    </source>
</reference>
<dbReference type="InterPro" id="IPR050822">
    <property type="entry name" value="Cerebellin_Synaptic_Org"/>
</dbReference>
<dbReference type="InterPro" id="IPR001073">
    <property type="entry name" value="C1q_dom"/>
</dbReference>
<protein>
    <recommendedName>
        <fullName evidence="5">C1q domain-containing protein</fullName>
    </recommendedName>
</protein>
<dbReference type="GO" id="GO:0005576">
    <property type="term" value="C:extracellular region"/>
    <property type="evidence" value="ECO:0007669"/>
    <property type="project" value="UniProtKB-SubCell"/>
</dbReference>